<evidence type="ECO:0000313" key="2">
    <source>
        <dbReference type="EMBL" id="ATI17496.1"/>
    </source>
</evidence>
<proteinExistence type="predicted"/>
<evidence type="ECO:0000313" key="3">
    <source>
        <dbReference type="Proteomes" id="UP000230211"/>
    </source>
</evidence>
<name>A0A291LDN7_9CAUD</name>
<dbReference type="Pfam" id="PF16473">
    <property type="entry name" value="Rv2179c-like"/>
    <property type="match status" value="1"/>
</dbReference>
<dbReference type="Proteomes" id="UP000230211">
    <property type="component" value="Segment"/>
</dbReference>
<feature type="domain" description="3'-5' exoribonuclease Rv2179c-like" evidence="1">
    <location>
        <begin position="5"/>
        <end position="187"/>
    </location>
</feature>
<evidence type="ECO:0000259" key="1">
    <source>
        <dbReference type="Pfam" id="PF16473"/>
    </source>
</evidence>
<sequence>MVTDYITDFETLNTVEKATLVEFSVIPFKMDIENPPTFQSLVESGKKIKFDLKHQKALGRRVSASTVEWWKSQGDEAKSLLKPSSDDRTLYDGYMDIKDWFVETGVEFKKSHIWTRGEMDIIWFRSWYCDAMDLADDDISAAMPVMFNNFREVRTAIEANMDRDVTYCPLPNGSLPGFVKHNSLHDCARDILMLIYSKRYAYGLEDIPTDVDPNSMR</sequence>
<reference evidence="2 3" key="1">
    <citation type="submission" date="2017-07" db="EMBL/GenBank/DDBJ databases">
        <title>In vitro design and evaluation of phage cocktails against multidrug-resistant Aeromonas salmonicida.</title>
        <authorList>
            <person name="Chen L."/>
            <person name="Yuan S."/>
            <person name="Ma Y."/>
        </authorList>
    </citation>
    <scope>NUCLEOTIDE SEQUENCE [LARGE SCALE GENOMIC DNA]</scope>
</reference>
<accession>A0A291LDN7</accession>
<keyword evidence="2" id="KW-0269">Exonuclease</keyword>
<dbReference type="EMBL" id="MF498773">
    <property type="protein sequence ID" value="ATI17496.1"/>
    <property type="molecule type" value="Genomic_DNA"/>
</dbReference>
<keyword evidence="2" id="KW-0540">Nuclease</keyword>
<organism evidence="2 3">
    <name type="scientific">Aeromonas phage AS-szw</name>
    <dbReference type="NCBI Taxonomy" id="2026114"/>
    <lineage>
        <taxon>Viruses</taxon>
        <taxon>Duplodnaviria</taxon>
        <taxon>Heunggongvirae</taxon>
        <taxon>Uroviricota</taxon>
        <taxon>Caudoviricetes</taxon>
        <taxon>Pantevenvirales</taxon>
        <taxon>Straboviridae</taxon>
        <taxon>Emmerichvirinae</taxon>
        <taxon>Ceceduovirus</taxon>
        <taxon>Ceceduovirus aszj</taxon>
    </lineage>
</organism>
<dbReference type="GO" id="GO:0004527">
    <property type="term" value="F:exonuclease activity"/>
    <property type="evidence" value="ECO:0007669"/>
    <property type="project" value="UniProtKB-KW"/>
</dbReference>
<keyword evidence="2" id="KW-0378">Hydrolase</keyword>
<dbReference type="InterPro" id="IPR033390">
    <property type="entry name" value="Rv2179c-like"/>
</dbReference>
<protein>
    <submittedName>
        <fullName evidence="2">DNA exonuclease A</fullName>
    </submittedName>
</protein>